<evidence type="ECO:0000313" key="4">
    <source>
        <dbReference type="Proteomes" id="UP000462865"/>
    </source>
</evidence>
<reference evidence="3" key="1">
    <citation type="submission" date="2018-05" db="EMBL/GenBank/DDBJ databases">
        <title>Genome Sequencing of selected type strains of the family Eggerthellaceae.</title>
        <authorList>
            <person name="Danylec N."/>
            <person name="Stoll D.A."/>
            <person name="Doetsch A."/>
            <person name="Huch M."/>
        </authorList>
    </citation>
    <scope>NUCLEOTIDE SEQUENCE [LARGE SCALE GENOMIC DNA]</scope>
    <source>
        <strain evidence="3">DSM 27213</strain>
    </source>
</reference>
<proteinExistence type="predicted"/>
<dbReference type="EMBL" id="WKZA01000041">
    <property type="protein sequence ID" value="MSA95282.1"/>
    <property type="molecule type" value="Genomic_DNA"/>
</dbReference>
<dbReference type="EMBL" id="QIBW01000005">
    <property type="protein sequence ID" value="ROT90441.1"/>
    <property type="molecule type" value="Genomic_DNA"/>
</dbReference>
<evidence type="ECO:0000313" key="1">
    <source>
        <dbReference type="EMBL" id="MSA95282.1"/>
    </source>
</evidence>
<evidence type="ECO:0000313" key="2">
    <source>
        <dbReference type="EMBL" id="ROT90441.1"/>
    </source>
</evidence>
<reference evidence="2" key="3">
    <citation type="journal article" date="2019" name="Microbiol. Resour. Announc.">
        <title>Draft Genome Sequences of Type Strains of Gordonibacter faecihominis, Paraeggerthella hongkongensis, Parvibacter caecicola,Slackia equolifaciens, Slackia faecicanis, and Slackia isoflavoniconvertens.</title>
        <authorList>
            <person name="Danylec N."/>
            <person name="Stoll D.A."/>
            <person name="Dotsch A."/>
            <person name="Huch M."/>
        </authorList>
    </citation>
    <scope>NUCLEOTIDE SEQUENCE</scope>
    <source>
        <strain evidence="2">DSM 27213</strain>
    </source>
</reference>
<comment type="caution">
    <text evidence="2">The sequence shown here is derived from an EMBL/GenBank/DDBJ whole genome shotgun (WGS) entry which is preliminary data.</text>
</comment>
<reference evidence="1 4" key="4">
    <citation type="journal article" date="2019" name="Nat. Med.">
        <title>A library of human gut bacterial isolates paired with longitudinal multiomics data enables mechanistic microbiome research.</title>
        <authorList>
            <person name="Poyet M."/>
            <person name="Groussin M."/>
            <person name="Gibbons S.M."/>
            <person name="Avila-Pacheco J."/>
            <person name="Jiang X."/>
            <person name="Kearney S.M."/>
            <person name="Perrotta A.R."/>
            <person name="Berdy B."/>
            <person name="Zhao S."/>
            <person name="Lieberman T.D."/>
            <person name="Swanson P.K."/>
            <person name="Smith M."/>
            <person name="Roesemann S."/>
            <person name="Alexander J.E."/>
            <person name="Rich S.A."/>
            <person name="Livny J."/>
            <person name="Vlamakis H."/>
            <person name="Clish C."/>
            <person name="Bullock K."/>
            <person name="Deik A."/>
            <person name="Scott J."/>
            <person name="Pierce K.A."/>
            <person name="Xavier R.J."/>
            <person name="Alm E.J."/>
        </authorList>
    </citation>
    <scope>NUCLEOTIDE SEQUENCE [LARGE SCALE GENOMIC DNA]</scope>
    <source>
        <strain evidence="1 4">BIOML-A1</strain>
    </source>
</reference>
<protein>
    <submittedName>
        <fullName evidence="2">Sirohydrochlorin cobaltochelatase</fullName>
    </submittedName>
</protein>
<gene>
    <name evidence="2" type="ORF">DMP12_05335</name>
    <name evidence="1" type="ORF">GKG38_09510</name>
</gene>
<sequence>MPRMEYAERFAEDLALVTSPKVESRILENLDNIERFGEFGSSMVPASIKEEFGEGVRKVAVNPFDLVYTLYTEQDLVRVEALVHQRAAR</sequence>
<evidence type="ECO:0000313" key="3">
    <source>
        <dbReference type="Proteomes" id="UP000285258"/>
    </source>
</evidence>
<dbReference type="Proteomes" id="UP000462865">
    <property type="component" value="Unassembled WGS sequence"/>
</dbReference>
<dbReference type="AlphaFoldDB" id="A0A423UL18"/>
<organism evidence="2 3">
    <name type="scientific">Gordonibacter urolithinfaciens</name>
    <dbReference type="NCBI Taxonomy" id="1335613"/>
    <lineage>
        <taxon>Bacteria</taxon>
        <taxon>Bacillati</taxon>
        <taxon>Actinomycetota</taxon>
        <taxon>Coriobacteriia</taxon>
        <taxon>Eggerthellales</taxon>
        <taxon>Eggerthellaceae</taxon>
        <taxon>Gordonibacter</taxon>
    </lineage>
</organism>
<dbReference type="RefSeq" id="WP_096226703.1">
    <property type="nucleotide sequence ID" value="NZ_CP168029.1"/>
</dbReference>
<dbReference type="Proteomes" id="UP000285258">
    <property type="component" value="Unassembled WGS sequence"/>
</dbReference>
<name>A0A423UL18_9ACTN</name>
<accession>A0A423UL18</accession>
<reference evidence="2" key="2">
    <citation type="journal article" date="2019" name="Int. J. Syst. Evol. Microbiol.">
        <title>Gordonibacter faecihominis is a later heterotypic synonym of Gordonibacter urolithinfaciens.</title>
        <authorList>
            <person name="Danylec N."/>
            <person name="Stoll D.A."/>
            <person name="Huch M."/>
        </authorList>
    </citation>
    <scope>NUCLEOTIDE SEQUENCE</scope>
    <source>
        <strain evidence="2">DSM 27213</strain>
    </source>
</reference>